<organism evidence="1 2">
    <name type="scientific">Candidatus Tanganyikabacteria bacterium</name>
    <dbReference type="NCBI Taxonomy" id="2961651"/>
    <lineage>
        <taxon>Bacteria</taxon>
        <taxon>Bacillati</taxon>
        <taxon>Candidatus Sericytochromatia</taxon>
        <taxon>Candidatus Tanganyikabacteria</taxon>
    </lineage>
</organism>
<proteinExistence type="predicted"/>
<evidence type="ECO:0000313" key="1">
    <source>
        <dbReference type="EMBL" id="MBM3275904.1"/>
    </source>
</evidence>
<evidence type="ECO:0000313" key="2">
    <source>
        <dbReference type="Proteomes" id="UP000703893"/>
    </source>
</evidence>
<accession>A0A937X4U3</accession>
<dbReference type="EMBL" id="VGJX01000773">
    <property type="protein sequence ID" value="MBM3275904.1"/>
    <property type="molecule type" value="Genomic_DNA"/>
</dbReference>
<dbReference type="AlphaFoldDB" id="A0A937X4U3"/>
<name>A0A937X4U3_9BACT</name>
<feature type="non-terminal residue" evidence="1">
    <location>
        <position position="124"/>
    </location>
</feature>
<protein>
    <submittedName>
        <fullName evidence="1">Uncharacterized protein</fullName>
    </submittedName>
</protein>
<gene>
    <name evidence="1" type="ORF">FJZ00_12180</name>
</gene>
<dbReference type="Proteomes" id="UP000703893">
    <property type="component" value="Unassembled WGS sequence"/>
</dbReference>
<reference evidence="1 2" key="1">
    <citation type="submission" date="2019-03" db="EMBL/GenBank/DDBJ databases">
        <title>Lake Tanganyika Metagenome-Assembled Genomes (MAGs).</title>
        <authorList>
            <person name="Tran P."/>
        </authorList>
    </citation>
    <scope>NUCLEOTIDE SEQUENCE [LARGE SCALE GENOMIC DNA]</scope>
    <source>
        <strain evidence="1">K_DeepCast_65m_m2_236</strain>
    </source>
</reference>
<comment type="caution">
    <text evidence="1">The sequence shown here is derived from an EMBL/GenBank/DDBJ whole genome shotgun (WGS) entry which is preliminary data.</text>
</comment>
<sequence>MNHNASILFCALLAVGCASQTPPRQTHLIPPASETSLTGMRLGSEQGVNRIASGVRRLVAEDMRFWAAKAGVLDTAVDMRLATVGDLKKDHIFTNSFLSDDTQVVVASSEGRFEVGDIEDKVAP</sequence>